<accession>A0A6M3L6S4</accession>
<name>A0A6M3L6S4_9ZZZZ</name>
<gene>
    <name evidence="1" type="ORF">MM415B02643_0012</name>
</gene>
<dbReference type="AlphaFoldDB" id="A0A6M3L6S4"/>
<proteinExistence type="predicted"/>
<reference evidence="1" key="1">
    <citation type="submission" date="2020-03" db="EMBL/GenBank/DDBJ databases">
        <title>The deep terrestrial virosphere.</title>
        <authorList>
            <person name="Holmfeldt K."/>
            <person name="Nilsson E."/>
            <person name="Simone D."/>
            <person name="Lopez-Fernandez M."/>
            <person name="Wu X."/>
            <person name="de Brujin I."/>
            <person name="Lundin D."/>
            <person name="Andersson A."/>
            <person name="Bertilsson S."/>
            <person name="Dopson M."/>
        </authorList>
    </citation>
    <scope>NUCLEOTIDE SEQUENCE</scope>
    <source>
        <strain evidence="1">MM415B02643</strain>
    </source>
</reference>
<protein>
    <submittedName>
        <fullName evidence="1">Uncharacterized protein</fullName>
    </submittedName>
</protein>
<evidence type="ECO:0000313" key="1">
    <source>
        <dbReference type="EMBL" id="QJA88945.1"/>
    </source>
</evidence>
<organism evidence="1">
    <name type="scientific">viral metagenome</name>
    <dbReference type="NCBI Taxonomy" id="1070528"/>
    <lineage>
        <taxon>unclassified sequences</taxon>
        <taxon>metagenomes</taxon>
        <taxon>organismal metagenomes</taxon>
    </lineage>
</organism>
<dbReference type="EMBL" id="MT142813">
    <property type="protein sequence ID" value="QJA88945.1"/>
    <property type="molecule type" value="Genomic_DNA"/>
</dbReference>
<sequence length="103" mass="10817">MEGINMPIIDSAVVPESVQEGAHKVRGLFRDVLGLQSNAMTEVVSVVARHGRAAIAAALNANNAGDAAEMLALFNRWRADVASVYGEGLSHANPSKLIPELPA</sequence>